<reference evidence="1" key="1">
    <citation type="submission" date="2018-05" db="EMBL/GenBank/DDBJ databases">
        <authorList>
            <person name="Lanie J.A."/>
            <person name="Ng W.-L."/>
            <person name="Kazmierczak K.M."/>
            <person name="Andrzejewski T.M."/>
            <person name="Davidsen T.M."/>
            <person name="Wayne K.J."/>
            <person name="Tettelin H."/>
            <person name="Glass J.I."/>
            <person name="Rusch D."/>
            <person name="Podicherti R."/>
            <person name="Tsui H.-C.T."/>
            <person name="Winkler M.E."/>
        </authorList>
    </citation>
    <scope>NUCLEOTIDE SEQUENCE</scope>
</reference>
<organism evidence="1">
    <name type="scientific">marine metagenome</name>
    <dbReference type="NCBI Taxonomy" id="408172"/>
    <lineage>
        <taxon>unclassified sequences</taxon>
        <taxon>metagenomes</taxon>
        <taxon>ecological metagenomes</taxon>
    </lineage>
</organism>
<proteinExistence type="predicted"/>
<gene>
    <name evidence="1" type="ORF">METZ01_LOCUS474730</name>
</gene>
<evidence type="ECO:0000313" key="1">
    <source>
        <dbReference type="EMBL" id="SVE21876.1"/>
    </source>
</evidence>
<accession>A0A383BNQ9</accession>
<dbReference type="EMBL" id="UINC01202192">
    <property type="protein sequence ID" value="SVE21876.1"/>
    <property type="molecule type" value="Genomic_DNA"/>
</dbReference>
<sequence length="31" mass="3713">MEIWFPELTFVDARGHDHVDTKGNLYDQKCF</sequence>
<protein>
    <submittedName>
        <fullName evidence="1">Uncharacterized protein</fullName>
    </submittedName>
</protein>
<dbReference type="AlphaFoldDB" id="A0A383BNQ9"/>
<feature type="non-terminal residue" evidence="1">
    <location>
        <position position="31"/>
    </location>
</feature>
<name>A0A383BNQ9_9ZZZZ</name>